<keyword evidence="7" id="KW-0282">Flagellum</keyword>
<protein>
    <recommendedName>
        <fullName evidence="2 5">Basal-body rod modification protein FlgD</fullName>
    </recommendedName>
</protein>
<evidence type="ECO:0000313" key="7">
    <source>
        <dbReference type="EMBL" id="MBH0111943.1"/>
    </source>
</evidence>
<evidence type="ECO:0000313" key="8">
    <source>
        <dbReference type="Proteomes" id="UP000617634"/>
    </source>
</evidence>
<keyword evidence="7" id="KW-0966">Cell projection</keyword>
<dbReference type="InterPro" id="IPR005648">
    <property type="entry name" value="FlgD"/>
</dbReference>
<evidence type="ECO:0000256" key="4">
    <source>
        <dbReference type="ARBA" id="ARBA00024746"/>
    </source>
</evidence>
<evidence type="ECO:0000256" key="3">
    <source>
        <dbReference type="ARBA" id="ARBA00022795"/>
    </source>
</evidence>
<accession>A0A931HAF0</accession>
<dbReference type="Proteomes" id="UP000617634">
    <property type="component" value="Unassembled WGS sequence"/>
</dbReference>
<feature type="domain" description="FlgD/Vpr Ig-like" evidence="6">
    <location>
        <begin position="103"/>
        <end position="173"/>
    </location>
</feature>
<keyword evidence="7" id="KW-0969">Cilium</keyword>
<dbReference type="Pfam" id="PF03963">
    <property type="entry name" value="FlgD"/>
    <property type="match status" value="1"/>
</dbReference>
<dbReference type="Gene3D" id="2.60.40.4070">
    <property type="match status" value="1"/>
</dbReference>
<organism evidence="7 8">
    <name type="scientific">Novosphingobium aureum</name>
    <dbReference type="NCBI Taxonomy" id="2792964"/>
    <lineage>
        <taxon>Bacteria</taxon>
        <taxon>Pseudomonadati</taxon>
        <taxon>Pseudomonadota</taxon>
        <taxon>Alphaproteobacteria</taxon>
        <taxon>Sphingomonadales</taxon>
        <taxon>Sphingomonadaceae</taxon>
        <taxon>Novosphingobium</taxon>
    </lineage>
</organism>
<dbReference type="RefSeq" id="WP_197160680.1">
    <property type="nucleotide sequence ID" value="NZ_JADZGI010000001.1"/>
</dbReference>
<gene>
    <name evidence="7" type="ORF">I5E68_03120</name>
</gene>
<dbReference type="EMBL" id="JADZGI010000001">
    <property type="protein sequence ID" value="MBH0111943.1"/>
    <property type="molecule type" value="Genomic_DNA"/>
</dbReference>
<dbReference type="GO" id="GO:0044781">
    <property type="term" value="P:bacterial-type flagellum organization"/>
    <property type="evidence" value="ECO:0007669"/>
    <property type="project" value="UniProtKB-UniRule"/>
</dbReference>
<keyword evidence="8" id="KW-1185">Reference proteome</keyword>
<reference evidence="7" key="1">
    <citation type="submission" date="2020-11" db="EMBL/GenBank/DDBJ databases">
        <title>Novosphingobium aureum sp. nov., a marine bacterium isolated from sediment of a salt flat.</title>
        <authorList>
            <person name="Yoo Y."/>
            <person name="Kim J.-J."/>
        </authorList>
    </citation>
    <scope>NUCLEOTIDE SEQUENCE</scope>
    <source>
        <strain evidence="7">YJ-S2-02</strain>
    </source>
</reference>
<comment type="similarity">
    <text evidence="1 5">Belongs to the FlgD family.</text>
</comment>
<proteinExistence type="inferred from homology"/>
<evidence type="ECO:0000259" key="6">
    <source>
        <dbReference type="Pfam" id="PF13860"/>
    </source>
</evidence>
<name>A0A931HAF0_9SPHN</name>
<comment type="caution">
    <text evidence="7">The sequence shown here is derived from an EMBL/GenBank/DDBJ whole genome shotgun (WGS) entry which is preliminary data.</text>
</comment>
<evidence type="ECO:0000256" key="1">
    <source>
        <dbReference type="ARBA" id="ARBA00010577"/>
    </source>
</evidence>
<comment type="function">
    <text evidence="4 5">Required for flagellar hook formation. May act as a scaffolding protein.</text>
</comment>
<evidence type="ECO:0000256" key="2">
    <source>
        <dbReference type="ARBA" id="ARBA00016013"/>
    </source>
</evidence>
<sequence>MTIISSAAAGGTSSVTAAASDTLFADYNMFLELLTTQMTNQDPLDPMDTSEYTQQLVQYSQVEQSIQQTGALQDILSQLASQDLASASNFIGRTARFDSAVAGLGDAPAQWSYYANGTPASLTATISDSSGNVVQTLTLEPGQQGTYAWDGTMANGATAPSGAYSFAVSAVDASGEALDVTINSMAKVTDVVSTGSDIMLGVNGIRMSVSGLVAVSDGTDQGS</sequence>
<dbReference type="Gene3D" id="2.30.30.910">
    <property type="match status" value="1"/>
</dbReference>
<keyword evidence="3 5" id="KW-1005">Bacterial flagellum biogenesis</keyword>
<dbReference type="InterPro" id="IPR025965">
    <property type="entry name" value="FlgD/Vpr_Ig-like"/>
</dbReference>
<dbReference type="AlphaFoldDB" id="A0A931HAF0"/>
<dbReference type="Pfam" id="PF13860">
    <property type="entry name" value="FlgD_ig"/>
    <property type="match status" value="1"/>
</dbReference>
<evidence type="ECO:0000256" key="5">
    <source>
        <dbReference type="RuleBase" id="RU362076"/>
    </source>
</evidence>